<evidence type="ECO:0000256" key="3">
    <source>
        <dbReference type="ARBA" id="ARBA00022475"/>
    </source>
</evidence>
<reference evidence="8 9" key="1">
    <citation type="submission" date="2019-08" db="EMBL/GenBank/DDBJ databases">
        <title>Draft genome sequence of Ulvibacter marinus type strain NBRC 109484.</title>
        <authorList>
            <person name="Kawano K."/>
            <person name="Ushijima N."/>
            <person name="Kihara M."/>
            <person name="Itoh H."/>
        </authorList>
    </citation>
    <scope>NUCLEOTIDE SEQUENCE [LARGE SCALE GENOMIC DNA]</scope>
    <source>
        <strain evidence="8 9">NBRC 109484</strain>
    </source>
</reference>
<feature type="transmembrane region" description="Helical" evidence="7">
    <location>
        <begin position="90"/>
        <end position="115"/>
    </location>
</feature>
<dbReference type="EMBL" id="BKCG01000007">
    <property type="protein sequence ID" value="GER60374.1"/>
    <property type="molecule type" value="Genomic_DNA"/>
</dbReference>
<evidence type="ECO:0000256" key="2">
    <source>
        <dbReference type="ARBA" id="ARBA00005779"/>
    </source>
</evidence>
<evidence type="ECO:0008006" key="10">
    <source>
        <dbReference type="Google" id="ProtNLM"/>
    </source>
</evidence>
<comment type="caution">
    <text evidence="8">The sequence shown here is derived from an EMBL/GenBank/DDBJ whole genome shotgun (WGS) entry which is preliminary data.</text>
</comment>
<proteinExistence type="inferred from homology"/>
<feature type="transmembrane region" description="Helical" evidence="7">
    <location>
        <begin position="47"/>
        <end position="70"/>
    </location>
</feature>
<dbReference type="AlphaFoldDB" id="A0A5J4IZ86"/>
<dbReference type="Proteomes" id="UP000326509">
    <property type="component" value="Unassembled WGS sequence"/>
</dbReference>
<evidence type="ECO:0000313" key="9">
    <source>
        <dbReference type="Proteomes" id="UP000326509"/>
    </source>
</evidence>
<feature type="transmembrane region" description="Helical" evidence="7">
    <location>
        <begin position="6"/>
        <end position="26"/>
    </location>
</feature>
<evidence type="ECO:0000256" key="6">
    <source>
        <dbReference type="ARBA" id="ARBA00023136"/>
    </source>
</evidence>
<keyword evidence="4 7" id="KW-0812">Transmembrane</keyword>
<evidence type="ECO:0000256" key="1">
    <source>
        <dbReference type="ARBA" id="ARBA00004651"/>
    </source>
</evidence>
<accession>A0A5J4IZ86</accession>
<name>A0A5J4IZ86_9FLAO</name>
<keyword evidence="6 7" id="KW-0472">Membrane</keyword>
<organism evidence="8 9">
    <name type="scientific">Patiriisocius marinus</name>
    <dbReference type="NCBI Taxonomy" id="1397112"/>
    <lineage>
        <taxon>Bacteria</taxon>
        <taxon>Pseudomonadati</taxon>
        <taxon>Bacteroidota</taxon>
        <taxon>Flavobacteriia</taxon>
        <taxon>Flavobacteriales</taxon>
        <taxon>Flavobacteriaceae</taxon>
        <taxon>Patiriisocius</taxon>
    </lineage>
</organism>
<evidence type="ECO:0000313" key="8">
    <source>
        <dbReference type="EMBL" id="GER60374.1"/>
    </source>
</evidence>
<comment type="subcellular location">
    <subcellularLocation>
        <location evidence="1">Cell membrane</location>
        <topology evidence="1">Multi-pass membrane protein</topology>
    </subcellularLocation>
</comment>
<evidence type="ECO:0000256" key="5">
    <source>
        <dbReference type="ARBA" id="ARBA00022989"/>
    </source>
</evidence>
<gene>
    <name evidence="8" type="ORF">ULMA_24820</name>
</gene>
<protein>
    <recommendedName>
        <fullName evidence="10">DUF350 domain-containing protein</fullName>
    </recommendedName>
</protein>
<dbReference type="RefSeq" id="WP_151674813.1">
    <property type="nucleotide sequence ID" value="NZ_BKCG01000007.1"/>
</dbReference>
<dbReference type="GO" id="GO:0005886">
    <property type="term" value="C:plasma membrane"/>
    <property type="evidence" value="ECO:0007669"/>
    <property type="project" value="UniProtKB-SubCell"/>
</dbReference>
<keyword evidence="5 7" id="KW-1133">Transmembrane helix</keyword>
<feature type="transmembrane region" description="Helical" evidence="7">
    <location>
        <begin position="135"/>
        <end position="162"/>
    </location>
</feature>
<dbReference type="OrthoDB" id="1443254at2"/>
<evidence type="ECO:0000256" key="7">
    <source>
        <dbReference type="SAM" id="Phobius"/>
    </source>
</evidence>
<keyword evidence="9" id="KW-1185">Reference proteome</keyword>
<sequence length="171" mass="18988">MNTQLFTLALLEILFSILITIFIIFISYKVLIKLFKKGTDVRGNNMAFTIFTSGIIVSIGLILSEILPSITNVIRISLQETEIVDIPELIMYSGLYLFIGFIMSIFINGATFLLFSILTKGVDEFKEIQNNNTSVAILTVAILVSITLIVKDSISLLISALVPYPNVTNFL</sequence>
<dbReference type="Pfam" id="PF03994">
    <property type="entry name" value="DUF350"/>
    <property type="match status" value="1"/>
</dbReference>
<dbReference type="InterPro" id="IPR007140">
    <property type="entry name" value="DUF350"/>
</dbReference>
<evidence type="ECO:0000256" key="4">
    <source>
        <dbReference type="ARBA" id="ARBA00022692"/>
    </source>
</evidence>
<keyword evidence="3" id="KW-1003">Cell membrane</keyword>
<comment type="similarity">
    <text evidence="2">Belongs to the UPF0719 family.</text>
</comment>